<name>A0A2P8GCK1_9BACT</name>
<accession>A0A2P8GCK1</accession>
<evidence type="ECO:0000313" key="1">
    <source>
        <dbReference type="EMBL" id="PSL31714.1"/>
    </source>
</evidence>
<sequence>MLQNMLHTQQFETHYTAPPKYVLHHKGLNIQTQESSDIEWLLAQYSTILKK</sequence>
<proteinExistence type="predicted"/>
<dbReference type="AlphaFoldDB" id="A0A2P8GCK1"/>
<dbReference type="EMBL" id="PYGK01000004">
    <property type="protein sequence ID" value="PSL31714.1"/>
    <property type="molecule type" value="Genomic_DNA"/>
</dbReference>
<evidence type="ECO:0000313" key="2">
    <source>
        <dbReference type="Proteomes" id="UP000240978"/>
    </source>
</evidence>
<protein>
    <submittedName>
        <fullName evidence="1">Uncharacterized protein</fullName>
    </submittedName>
</protein>
<comment type="caution">
    <text evidence="1">The sequence shown here is derived from an EMBL/GenBank/DDBJ whole genome shotgun (WGS) entry which is preliminary data.</text>
</comment>
<keyword evidence="2" id="KW-1185">Reference proteome</keyword>
<organism evidence="1 2">
    <name type="scientific">Chitinophaga ginsengisoli</name>
    <dbReference type="NCBI Taxonomy" id="363837"/>
    <lineage>
        <taxon>Bacteria</taxon>
        <taxon>Pseudomonadati</taxon>
        <taxon>Bacteroidota</taxon>
        <taxon>Chitinophagia</taxon>
        <taxon>Chitinophagales</taxon>
        <taxon>Chitinophagaceae</taxon>
        <taxon>Chitinophaga</taxon>
    </lineage>
</organism>
<dbReference type="Proteomes" id="UP000240978">
    <property type="component" value="Unassembled WGS sequence"/>
</dbReference>
<gene>
    <name evidence="1" type="ORF">CLV42_1046</name>
</gene>
<reference evidence="1 2" key="1">
    <citation type="submission" date="2018-03" db="EMBL/GenBank/DDBJ databases">
        <title>Genomic Encyclopedia of Archaeal and Bacterial Type Strains, Phase II (KMG-II): from individual species to whole genera.</title>
        <authorList>
            <person name="Goeker M."/>
        </authorList>
    </citation>
    <scope>NUCLEOTIDE SEQUENCE [LARGE SCALE GENOMIC DNA]</scope>
    <source>
        <strain evidence="1 2">DSM 18107</strain>
    </source>
</reference>